<comment type="caution">
    <text evidence="2">The sequence shown here is derived from an EMBL/GenBank/DDBJ whole genome shotgun (WGS) entry which is preliminary data.</text>
</comment>
<name>A0AAV7QEJ4_PLEWA</name>
<evidence type="ECO:0000313" key="3">
    <source>
        <dbReference type="Proteomes" id="UP001066276"/>
    </source>
</evidence>
<feature type="compositionally biased region" description="Polar residues" evidence="1">
    <location>
        <begin position="158"/>
        <end position="169"/>
    </location>
</feature>
<evidence type="ECO:0000256" key="1">
    <source>
        <dbReference type="SAM" id="MobiDB-lite"/>
    </source>
</evidence>
<organism evidence="2 3">
    <name type="scientific">Pleurodeles waltl</name>
    <name type="common">Iberian ribbed newt</name>
    <dbReference type="NCBI Taxonomy" id="8319"/>
    <lineage>
        <taxon>Eukaryota</taxon>
        <taxon>Metazoa</taxon>
        <taxon>Chordata</taxon>
        <taxon>Craniata</taxon>
        <taxon>Vertebrata</taxon>
        <taxon>Euteleostomi</taxon>
        <taxon>Amphibia</taxon>
        <taxon>Batrachia</taxon>
        <taxon>Caudata</taxon>
        <taxon>Salamandroidea</taxon>
        <taxon>Salamandridae</taxon>
        <taxon>Pleurodelinae</taxon>
        <taxon>Pleurodeles</taxon>
    </lineage>
</organism>
<gene>
    <name evidence="2" type="ORF">NDU88_004475</name>
</gene>
<dbReference type="EMBL" id="JANPWB010000010">
    <property type="protein sequence ID" value="KAJ1138084.1"/>
    <property type="molecule type" value="Genomic_DNA"/>
</dbReference>
<dbReference type="AlphaFoldDB" id="A0AAV7QEJ4"/>
<accession>A0AAV7QEJ4</accession>
<keyword evidence="3" id="KW-1185">Reference proteome</keyword>
<protein>
    <submittedName>
        <fullName evidence="2">Uncharacterized protein</fullName>
    </submittedName>
</protein>
<reference evidence="2" key="1">
    <citation type="journal article" date="2022" name="bioRxiv">
        <title>Sequencing and chromosome-scale assembly of the giantPleurodeles waltlgenome.</title>
        <authorList>
            <person name="Brown T."/>
            <person name="Elewa A."/>
            <person name="Iarovenko S."/>
            <person name="Subramanian E."/>
            <person name="Araus A.J."/>
            <person name="Petzold A."/>
            <person name="Susuki M."/>
            <person name="Suzuki K.-i.T."/>
            <person name="Hayashi T."/>
            <person name="Toyoda A."/>
            <person name="Oliveira C."/>
            <person name="Osipova E."/>
            <person name="Leigh N.D."/>
            <person name="Simon A."/>
            <person name="Yun M.H."/>
        </authorList>
    </citation>
    <scope>NUCLEOTIDE SEQUENCE</scope>
    <source>
        <strain evidence="2">20211129_DDA</strain>
        <tissue evidence="2">Liver</tissue>
    </source>
</reference>
<dbReference type="Proteomes" id="UP001066276">
    <property type="component" value="Chromosome 6"/>
</dbReference>
<feature type="region of interest" description="Disordered" evidence="1">
    <location>
        <begin position="148"/>
        <end position="177"/>
    </location>
</feature>
<sequence length="213" mass="22720">MSSLVSSRPCAIRFEEKEREPQAETQITMKAAKKARISGYSSALAGGVAWPSSEWPSLCEVLLGRSDSTAFLLLGPPGRVETGCPLTLGGSGLRRRSGVRGPPRSARCVQCGPREWPGPGAGLDDFAREQSGVKVLSRLEAWCGPPPSFPRPTFNPTASGQRRVSSTGASEGPHRWVYQPAGPLVVGARTPMAREGEVTLVLRSAARPKWKAS</sequence>
<proteinExistence type="predicted"/>
<evidence type="ECO:0000313" key="2">
    <source>
        <dbReference type="EMBL" id="KAJ1138084.1"/>
    </source>
</evidence>